<accession>A0AAD8A4A0</accession>
<sequence length="64" mass="7775">IKCSLCLLITREYLLGTILIFFYLYTMKVEFLSWNVLNCHYVYNFEVLSYNLYQLITWISVHLV</sequence>
<dbReference type="Proteomes" id="UP001233999">
    <property type="component" value="Unassembled WGS sequence"/>
</dbReference>
<organism evidence="2 3">
    <name type="scientific">Diploptera punctata</name>
    <name type="common">Pacific beetle cockroach</name>
    <dbReference type="NCBI Taxonomy" id="6984"/>
    <lineage>
        <taxon>Eukaryota</taxon>
        <taxon>Metazoa</taxon>
        <taxon>Ecdysozoa</taxon>
        <taxon>Arthropoda</taxon>
        <taxon>Hexapoda</taxon>
        <taxon>Insecta</taxon>
        <taxon>Pterygota</taxon>
        <taxon>Neoptera</taxon>
        <taxon>Polyneoptera</taxon>
        <taxon>Dictyoptera</taxon>
        <taxon>Blattodea</taxon>
        <taxon>Blaberoidea</taxon>
        <taxon>Blaberidae</taxon>
        <taxon>Diplopterinae</taxon>
        <taxon>Diploptera</taxon>
    </lineage>
</organism>
<reference evidence="2" key="1">
    <citation type="journal article" date="2023" name="IScience">
        <title>Live-bearing cockroach genome reveals convergent evolutionary mechanisms linked to viviparity in insects and beyond.</title>
        <authorList>
            <person name="Fouks B."/>
            <person name="Harrison M.C."/>
            <person name="Mikhailova A.A."/>
            <person name="Marchal E."/>
            <person name="English S."/>
            <person name="Carruthers M."/>
            <person name="Jennings E.C."/>
            <person name="Chiamaka E.L."/>
            <person name="Frigard R.A."/>
            <person name="Pippel M."/>
            <person name="Attardo G.M."/>
            <person name="Benoit J.B."/>
            <person name="Bornberg-Bauer E."/>
            <person name="Tobe S.S."/>
        </authorList>
    </citation>
    <scope>NUCLEOTIDE SEQUENCE</scope>
    <source>
        <strain evidence="2">Stay&amp;Tobe</strain>
    </source>
</reference>
<keyword evidence="1" id="KW-0472">Membrane</keyword>
<keyword evidence="1" id="KW-1133">Transmembrane helix</keyword>
<keyword evidence="1" id="KW-0812">Transmembrane</keyword>
<dbReference type="AlphaFoldDB" id="A0AAD8A4A0"/>
<gene>
    <name evidence="2" type="ORF">L9F63_001983</name>
</gene>
<evidence type="ECO:0000256" key="1">
    <source>
        <dbReference type="SAM" id="Phobius"/>
    </source>
</evidence>
<keyword evidence="3" id="KW-1185">Reference proteome</keyword>
<dbReference type="EMBL" id="JASPKZ010003867">
    <property type="protein sequence ID" value="KAJ9591497.1"/>
    <property type="molecule type" value="Genomic_DNA"/>
</dbReference>
<feature type="non-terminal residue" evidence="2">
    <location>
        <position position="64"/>
    </location>
</feature>
<feature type="transmembrane region" description="Helical" evidence="1">
    <location>
        <begin position="5"/>
        <end position="25"/>
    </location>
</feature>
<feature type="non-terminal residue" evidence="2">
    <location>
        <position position="1"/>
    </location>
</feature>
<reference evidence="2" key="2">
    <citation type="submission" date="2023-05" db="EMBL/GenBank/DDBJ databases">
        <authorList>
            <person name="Fouks B."/>
        </authorList>
    </citation>
    <scope>NUCLEOTIDE SEQUENCE</scope>
    <source>
        <strain evidence="2">Stay&amp;Tobe</strain>
        <tissue evidence="2">Testes</tissue>
    </source>
</reference>
<protein>
    <submittedName>
        <fullName evidence="2">Uncharacterized protein</fullName>
    </submittedName>
</protein>
<name>A0AAD8A4A0_DIPPU</name>
<evidence type="ECO:0000313" key="3">
    <source>
        <dbReference type="Proteomes" id="UP001233999"/>
    </source>
</evidence>
<evidence type="ECO:0000313" key="2">
    <source>
        <dbReference type="EMBL" id="KAJ9591497.1"/>
    </source>
</evidence>
<proteinExistence type="predicted"/>
<comment type="caution">
    <text evidence="2">The sequence shown here is derived from an EMBL/GenBank/DDBJ whole genome shotgun (WGS) entry which is preliminary data.</text>
</comment>